<dbReference type="InterPro" id="IPR012296">
    <property type="entry name" value="Nuclease_put_TT1808"/>
</dbReference>
<dbReference type="PANTHER" id="PTHR34107">
    <property type="entry name" value="SLL0198 PROTEIN-RELATED"/>
    <property type="match status" value="1"/>
</dbReference>
<evidence type="ECO:0000313" key="2">
    <source>
        <dbReference type="EMBL" id="ASB42161.1"/>
    </source>
</evidence>
<dbReference type="Proteomes" id="UP000196710">
    <property type="component" value="Chromosome"/>
</dbReference>
<dbReference type="AlphaFoldDB" id="A0A1Z2XUS6"/>
<feature type="domain" description="Putative restriction endonuclease" evidence="1">
    <location>
        <begin position="8"/>
        <end position="159"/>
    </location>
</feature>
<dbReference type="GO" id="GO:0004519">
    <property type="term" value="F:endonuclease activity"/>
    <property type="evidence" value="ECO:0007669"/>
    <property type="project" value="UniProtKB-KW"/>
</dbReference>
<protein>
    <submittedName>
        <fullName evidence="3">Uma2 family endonuclease</fullName>
    </submittedName>
</protein>
<evidence type="ECO:0000313" key="3">
    <source>
        <dbReference type="EMBL" id="QQR31434.1"/>
    </source>
</evidence>
<reference evidence="2" key="1">
    <citation type="journal article" date="2017" name="Genome Announc.">
        <title>High-Quality Whole-Genome Sequences of the Oligo-Mouse-Microbiota Bacterial Community.</title>
        <authorList>
            <person name="Garzetti D."/>
            <person name="Brugiroux S."/>
            <person name="Bunk B."/>
            <person name="Pukall R."/>
            <person name="McCoy K.D."/>
            <person name="Macpherson A.J."/>
            <person name="Stecher B."/>
        </authorList>
    </citation>
    <scope>NUCLEOTIDE SEQUENCE</scope>
    <source>
        <strain evidence="2">KB18</strain>
    </source>
</reference>
<dbReference type="CDD" id="cd06260">
    <property type="entry name" value="DUF820-like"/>
    <property type="match status" value="1"/>
</dbReference>
<keyword evidence="3" id="KW-0378">Hydrolase</keyword>
<proteinExistence type="predicted"/>
<dbReference type="RefSeq" id="WP_066538515.1">
    <property type="nucleotide sequence ID" value="NZ_CP021422.1"/>
</dbReference>
<evidence type="ECO:0000313" key="5">
    <source>
        <dbReference type="Proteomes" id="UP000596035"/>
    </source>
</evidence>
<organism evidence="3 5">
    <name type="scientific">Acutalibacter muris</name>
    <dbReference type="NCBI Taxonomy" id="1796620"/>
    <lineage>
        <taxon>Bacteria</taxon>
        <taxon>Bacillati</taxon>
        <taxon>Bacillota</taxon>
        <taxon>Clostridia</taxon>
        <taxon>Eubacteriales</taxon>
        <taxon>Acutalibacteraceae</taxon>
        <taxon>Acutalibacter</taxon>
    </lineage>
</organism>
<dbReference type="PANTHER" id="PTHR34107:SF4">
    <property type="entry name" value="SLL1222 PROTEIN"/>
    <property type="match status" value="1"/>
</dbReference>
<dbReference type="Proteomes" id="UP000596035">
    <property type="component" value="Chromosome"/>
</dbReference>
<dbReference type="InterPro" id="IPR008538">
    <property type="entry name" value="Uma2"/>
</dbReference>
<reference evidence="4" key="2">
    <citation type="submission" date="2017-05" db="EMBL/GenBank/DDBJ databases">
        <title>Improved OligoMM genomes.</title>
        <authorList>
            <person name="Garzetti D."/>
        </authorList>
    </citation>
    <scope>NUCLEOTIDE SEQUENCE [LARGE SCALE GENOMIC DNA]</scope>
    <source>
        <strain evidence="4">KB18</strain>
    </source>
</reference>
<dbReference type="InterPro" id="IPR011335">
    <property type="entry name" value="Restrct_endonuc-II-like"/>
</dbReference>
<keyword evidence="4" id="KW-1185">Reference proteome</keyword>
<dbReference type="SUPFAM" id="SSF52980">
    <property type="entry name" value="Restriction endonuclease-like"/>
    <property type="match status" value="1"/>
</dbReference>
<evidence type="ECO:0000259" key="1">
    <source>
        <dbReference type="Pfam" id="PF05685"/>
    </source>
</evidence>
<name>A0A1Z2XUS6_9FIRM</name>
<dbReference type="EMBL" id="CP021422">
    <property type="protein sequence ID" value="ASB42161.1"/>
    <property type="molecule type" value="Genomic_DNA"/>
</dbReference>
<keyword evidence="3" id="KW-0540">Nuclease</keyword>
<dbReference type="Pfam" id="PF05685">
    <property type="entry name" value="Uma2"/>
    <property type="match status" value="1"/>
</dbReference>
<evidence type="ECO:0000313" key="4">
    <source>
        <dbReference type="Proteomes" id="UP000196710"/>
    </source>
</evidence>
<dbReference type="KEGG" id="amur:ADH66_16730"/>
<dbReference type="Gene3D" id="3.90.1570.10">
    <property type="entry name" value="tt1808, chain A"/>
    <property type="match status" value="1"/>
</dbReference>
<reference evidence="3 5" key="3">
    <citation type="submission" date="2020-11" db="EMBL/GenBank/DDBJ databases">
        <title>Closed and high quality bacterial genomes of the OMM12 community.</title>
        <authorList>
            <person name="Marbouty M."/>
            <person name="Lamy-Besnier Q."/>
            <person name="Debarbieux L."/>
            <person name="Koszul R."/>
        </authorList>
    </citation>
    <scope>NUCLEOTIDE SEQUENCE [LARGE SCALE GENOMIC DNA]</scope>
    <source>
        <strain evidence="3 5">KB18</strain>
    </source>
</reference>
<accession>A0A1Z2XUS6</accession>
<sequence>MAAPISGSCERIEGERVCLDVPTTSHQLVLAELIRQLTNFLEGKPCRAIPAPFEVCLFEKNTVVQPDITVICDKSKLNERGCKGAPEMVVEIISPGSLRHDRLVKFNLYQRAGVRELWLVDLASSSIEVFLLKDGLLLLHEVYTSKDTAKVNSLEGCYIEVNKVFM</sequence>
<keyword evidence="3" id="KW-0255">Endonuclease</keyword>
<dbReference type="EMBL" id="CP065321">
    <property type="protein sequence ID" value="QQR31434.1"/>
    <property type="molecule type" value="Genomic_DNA"/>
</dbReference>
<gene>
    <name evidence="2" type="ORF">ADH66_16730</name>
    <name evidence="3" type="ORF">I5Q82_07120</name>
</gene>